<dbReference type="PANTHER" id="PTHR31087:SF131">
    <property type="entry name" value="TRANSLATION INITIATION FACTOR 2B FAMILY PROTEIN, PUTATIVE, EXPRESSED-RELATED"/>
    <property type="match status" value="1"/>
</dbReference>
<comment type="similarity">
    <text evidence="1">Belongs to the LOR family.</text>
</comment>
<name>A0A7C9D9X5_OPUST</name>
<evidence type="ECO:0000256" key="1">
    <source>
        <dbReference type="ARBA" id="ARBA00005437"/>
    </source>
</evidence>
<reference evidence="2" key="1">
    <citation type="journal article" date="2013" name="J. Plant Res.">
        <title>Effect of fungi and light on seed germination of three Opuntia species from semiarid lands of central Mexico.</title>
        <authorList>
            <person name="Delgado-Sanchez P."/>
            <person name="Jimenez-Bremont J.F."/>
            <person name="Guerrero-Gonzalez Mde L."/>
            <person name="Flores J."/>
        </authorList>
    </citation>
    <scope>NUCLEOTIDE SEQUENCE</scope>
    <source>
        <tissue evidence="2">Cladode</tissue>
    </source>
</reference>
<dbReference type="Gene3D" id="2.40.160.200">
    <property type="entry name" value="LURP1-related"/>
    <property type="match status" value="1"/>
</dbReference>
<dbReference type="SUPFAM" id="SSF54518">
    <property type="entry name" value="Tubby C-terminal domain-like"/>
    <property type="match status" value="1"/>
</dbReference>
<reference evidence="2" key="2">
    <citation type="submission" date="2020-07" db="EMBL/GenBank/DDBJ databases">
        <authorList>
            <person name="Vera ALvarez R."/>
            <person name="Arias-Moreno D.M."/>
            <person name="Jimenez-Jacinto V."/>
            <person name="Jimenez-Bremont J.F."/>
            <person name="Swaminathan K."/>
            <person name="Moose S.P."/>
            <person name="Guerrero-Gonzalez M.L."/>
            <person name="Marino-Ramirez L."/>
            <person name="Landsman D."/>
            <person name="Rodriguez-Kessler M."/>
            <person name="Delgado-Sanchez P."/>
        </authorList>
    </citation>
    <scope>NUCLEOTIDE SEQUENCE</scope>
    <source>
        <tissue evidence="2">Cladode</tissue>
    </source>
</reference>
<dbReference type="AlphaFoldDB" id="A0A7C9D9X5"/>
<organism evidence="2">
    <name type="scientific">Opuntia streptacantha</name>
    <name type="common">Prickly pear cactus</name>
    <name type="synonym">Opuntia cardona</name>
    <dbReference type="NCBI Taxonomy" id="393608"/>
    <lineage>
        <taxon>Eukaryota</taxon>
        <taxon>Viridiplantae</taxon>
        <taxon>Streptophyta</taxon>
        <taxon>Embryophyta</taxon>
        <taxon>Tracheophyta</taxon>
        <taxon>Spermatophyta</taxon>
        <taxon>Magnoliopsida</taxon>
        <taxon>eudicotyledons</taxon>
        <taxon>Gunneridae</taxon>
        <taxon>Pentapetalae</taxon>
        <taxon>Caryophyllales</taxon>
        <taxon>Cactineae</taxon>
        <taxon>Cactaceae</taxon>
        <taxon>Opuntioideae</taxon>
        <taxon>Opuntia</taxon>
    </lineage>
</organism>
<proteinExistence type="inferred from homology"/>
<dbReference type="PANTHER" id="PTHR31087">
    <property type="match status" value="1"/>
</dbReference>
<dbReference type="InterPro" id="IPR038595">
    <property type="entry name" value="LOR_sf"/>
</dbReference>
<dbReference type="Pfam" id="PF04525">
    <property type="entry name" value="LOR"/>
    <property type="match status" value="1"/>
</dbReference>
<protein>
    <submittedName>
        <fullName evidence="2">Uncharacterized protein</fullName>
    </submittedName>
</protein>
<sequence>MSMKMTKKVYPNFITSLHPMKRSISTPEFGGRSKAAEVEEENGKVEAVALTVWKKSLVLNCNGFTVFDGKGNLVFRVDNYVAANKAGEIVLMDAIGKCLLTIRRKKLSWGDKWLVYEGEASSNPIYLAQKQTNLLLSSNSNKAMSLANVFAVNNSGIHSPTNKNSFKNKITSPRKTSDNVIYQMEGSYSQRSVMVYNKKRQCVAEIKRKEGAGGVVLGGDVFRLLILRPDDIDTAMAMALVILLDQMFGSS</sequence>
<dbReference type="InterPro" id="IPR007612">
    <property type="entry name" value="LOR"/>
</dbReference>
<dbReference type="InterPro" id="IPR025659">
    <property type="entry name" value="Tubby-like_C"/>
</dbReference>
<evidence type="ECO:0000313" key="2">
    <source>
        <dbReference type="EMBL" id="MBA4637641.1"/>
    </source>
</evidence>
<dbReference type="EMBL" id="GISG01106031">
    <property type="protein sequence ID" value="MBA4637641.1"/>
    <property type="molecule type" value="Transcribed_RNA"/>
</dbReference>
<dbReference type="EMBL" id="GISG01106032">
    <property type="protein sequence ID" value="MBA4637642.1"/>
    <property type="molecule type" value="Transcribed_RNA"/>
</dbReference>
<accession>A0A7C9D9X5</accession>